<dbReference type="AlphaFoldDB" id="A0AAX6HIE5"/>
<dbReference type="EMBL" id="JANAVB010009400">
    <property type="protein sequence ID" value="KAJ6840351.1"/>
    <property type="molecule type" value="Genomic_DNA"/>
</dbReference>
<sequence length="118" mass="13606">MGRSANGDGRLGALRISRLPVQGYLALETPTAHRRGLGRRARGRAAGPVRVWHDGRRRSRFRGGRRSGSAPTARDRRSRRYGWLYWSTEWHIREEVGVLLRPGEVDADVLPRRSRRRR</sequence>
<evidence type="ECO:0000313" key="2">
    <source>
        <dbReference type="EMBL" id="KAJ6840351.1"/>
    </source>
</evidence>
<feature type="compositionally biased region" description="Basic residues" evidence="1">
    <location>
        <begin position="55"/>
        <end position="65"/>
    </location>
</feature>
<organism evidence="2 3">
    <name type="scientific">Iris pallida</name>
    <name type="common">Sweet iris</name>
    <dbReference type="NCBI Taxonomy" id="29817"/>
    <lineage>
        <taxon>Eukaryota</taxon>
        <taxon>Viridiplantae</taxon>
        <taxon>Streptophyta</taxon>
        <taxon>Embryophyta</taxon>
        <taxon>Tracheophyta</taxon>
        <taxon>Spermatophyta</taxon>
        <taxon>Magnoliopsida</taxon>
        <taxon>Liliopsida</taxon>
        <taxon>Asparagales</taxon>
        <taxon>Iridaceae</taxon>
        <taxon>Iridoideae</taxon>
        <taxon>Irideae</taxon>
        <taxon>Iris</taxon>
    </lineage>
</organism>
<dbReference type="Proteomes" id="UP001140949">
    <property type="component" value="Unassembled WGS sequence"/>
</dbReference>
<accession>A0AAX6HIE5</accession>
<evidence type="ECO:0000313" key="3">
    <source>
        <dbReference type="Proteomes" id="UP001140949"/>
    </source>
</evidence>
<reference evidence="2" key="1">
    <citation type="journal article" date="2023" name="GigaByte">
        <title>Genome assembly of the bearded iris, Iris pallida Lam.</title>
        <authorList>
            <person name="Bruccoleri R.E."/>
            <person name="Oakeley E.J."/>
            <person name="Faust A.M.E."/>
            <person name="Altorfer M."/>
            <person name="Dessus-Babus S."/>
            <person name="Burckhardt D."/>
            <person name="Oertli M."/>
            <person name="Naumann U."/>
            <person name="Petersen F."/>
            <person name="Wong J."/>
        </authorList>
    </citation>
    <scope>NUCLEOTIDE SEQUENCE</scope>
    <source>
        <strain evidence="2">GSM-AAB239-AS_SAM_17_03QT</strain>
    </source>
</reference>
<comment type="caution">
    <text evidence="2">The sequence shown here is derived from an EMBL/GenBank/DDBJ whole genome shotgun (WGS) entry which is preliminary data.</text>
</comment>
<proteinExistence type="predicted"/>
<keyword evidence="3" id="KW-1185">Reference proteome</keyword>
<protein>
    <submittedName>
        <fullName evidence="2">Basic proline-rich protein-like</fullName>
    </submittedName>
</protein>
<gene>
    <name evidence="2" type="ORF">M6B38_310810</name>
</gene>
<name>A0AAX6HIE5_IRIPA</name>
<feature type="region of interest" description="Disordered" evidence="1">
    <location>
        <begin position="55"/>
        <end position="76"/>
    </location>
</feature>
<evidence type="ECO:0000256" key="1">
    <source>
        <dbReference type="SAM" id="MobiDB-lite"/>
    </source>
</evidence>
<reference evidence="2" key="2">
    <citation type="submission" date="2023-04" db="EMBL/GenBank/DDBJ databases">
        <authorList>
            <person name="Bruccoleri R.E."/>
            <person name="Oakeley E.J."/>
            <person name="Faust A.-M."/>
            <person name="Dessus-Babus S."/>
            <person name="Altorfer M."/>
            <person name="Burckhardt D."/>
            <person name="Oertli M."/>
            <person name="Naumann U."/>
            <person name="Petersen F."/>
            <person name="Wong J."/>
        </authorList>
    </citation>
    <scope>NUCLEOTIDE SEQUENCE</scope>
    <source>
        <strain evidence="2">GSM-AAB239-AS_SAM_17_03QT</strain>
        <tissue evidence="2">Leaf</tissue>
    </source>
</reference>